<keyword evidence="8" id="KW-0963">Cytoplasm</keyword>
<sequence length="231" mass="24915">MNSPHQAAVLTLDGPGGAGKGTISRLIAERLGWHLLDSGALYRLTAQAAVKHGVSFDDEPALARLAETLDVTFLAEDSVTRVMLEGEDVSTAIRTEAAGERASQVAVLPAVRQALLARQRDFRQMPGLVADGRDMGTVVFPDAPLKIFLTASAEERARRRFLQLQEAGENASLPSLLKEIQARDARDMQRAVAPLKPAHDAIELDTTELAIPDVVDHIQRLLADQGFIPSA</sequence>
<dbReference type="Proteomes" id="UP001595640">
    <property type="component" value="Unassembled WGS sequence"/>
</dbReference>
<dbReference type="EC" id="2.7.4.25" evidence="8"/>
<dbReference type="Pfam" id="PF02224">
    <property type="entry name" value="Cytidylate_kin"/>
    <property type="match status" value="1"/>
</dbReference>
<evidence type="ECO:0000256" key="5">
    <source>
        <dbReference type="ARBA" id="ARBA00022840"/>
    </source>
</evidence>
<dbReference type="RefSeq" id="WP_019018224.1">
    <property type="nucleotide sequence ID" value="NZ_BMXD01000002.1"/>
</dbReference>
<proteinExistence type="inferred from homology"/>
<evidence type="ECO:0000256" key="3">
    <source>
        <dbReference type="ARBA" id="ARBA00022741"/>
    </source>
</evidence>
<dbReference type="SUPFAM" id="SSF52540">
    <property type="entry name" value="P-loop containing nucleoside triphosphate hydrolases"/>
    <property type="match status" value="1"/>
</dbReference>
<comment type="similarity">
    <text evidence="1 8">Belongs to the cytidylate kinase family. Type 1 subfamily.</text>
</comment>
<dbReference type="InterPro" id="IPR027417">
    <property type="entry name" value="P-loop_NTPase"/>
</dbReference>
<comment type="caution">
    <text evidence="10">The sequence shown here is derived from an EMBL/GenBank/DDBJ whole genome shotgun (WGS) entry which is preliminary data.</text>
</comment>
<gene>
    <name evidence="8 10" type="primary">cmk</name>
    <name evidence="10" type="ORF">ACFOEI_11065</name>
</gene>
<dbReference type="InterPro" id="IPR011994">
    <property type="entry name" value="Cytidylate_kinase_dom"/>
</dbReference>
<dbReference type="PANTHER" id="PTHR21299">
    <property type="entry name" value="CYTIDYLATE KINASE/PANTOATE-BETA-ALANINE LIGASE"/>
    <property type="match status" value="1"/>
</dbReference>
<evidence type="ECO:0000313" key="10">
    <source>
        <dbReference type="EMBL" id="MFC3292609.1"/>
    </source>
</evidence>
<dbReference type="HAMAP" id="MF_00238">
    <property type="entry name" value="Cytidyl_kinase_type1"/>
    <property type="match status" value="1"/>
</dbReference>
<evidence type="ECO:0000256" key="4">
    <source>
        <dbReference type="ARBA" id="ARBA00022777"/>
    </source>
</evidence>
<comment type="catalytic activity">
    <reaction evidence="7 8">
        <text>CMP + ATP = CDP + ADP</text>
        <dbReference type="Rhea" id="RHEA:11600"/>
        <dbReference type="ChEBI" id="CHEBI:30616"/>
        <dbReference type="ChEBI" id="CHEBI:58069"/>
        <dbReference type="ChEBI" id="CHEBI:60377"/>
        <dbReference type="ChEBI" id="CHEBI:456216"/>
        <dbReference type="EC" id="2.7.4.25"/>
    </reaction>
</comment>
<name>A0ABV7M1I5_9GAMM</name>
<dbReference type="NCBIfam" id="TIGR00017">
    <property type="entry name" value="cmk"/>
    <property type="match status" value="1"/>
</dbReference>
<dbReference type="PANTHER" id="PTHR21299:SF2">
    <property type="entry name" value="CYTIDYLATE KINASE"/>
    <property type="match status" value="1"/>
</dbReference>
<evidence type="ECO:0000256" key="8">
    <source>
        <dbReference type="HAMAP-Rule" id="MF_00238"/>
    </source>
</evidence>
<dbReference type="GO" id="GO:0016301">
    <property type="term" value="F:kinase activity"/>
    <property type="evidence" value="ECO:0007669"/>
    <property type="project" value="UniProtKB-KW"/>
</dbReference>
<accession>A0ABV7M1I5</accession>
<dbReference type="CDD" id="cd02020">
    <property type="entry name" value="CMPK"/>
    <property type="match status" value="1"/>
</dbReference>
<dbReference type="EMBL" id="JBHRUH010000015">
    <property type="protein sequence ID" value="MFC3292609.1"/>
    <property type="molecule type" value="Genomic_DNA"/>
</dbReference>
<evidence type="ECO:0000256" key="2">
    <source>
        <dbReference type="ARBA" id="ARBA00022679"/>
    </source>
</evidence>
<organism evidence="10 11">
    <name type="scientific">Modicisalibacter luteus</name>
    <dbReference type="NCBI Taxonomy" id="453962"/>
    <lineage>
        <taxon>Bacteria</taxon>
        <taxon>Pseudomonadati</taxon>
        <taxon>Pseudomonadota</taxon>
        <taxon>Gammaproteobacteria</taxon>
        <taxon>Oceanospirillales</taxon>
        <taxon>Halomonadaceae</taxon>
        <taxon>Modicisalibacter</taxon>
    </lineage>
</organism>
<comment type="subcellular location">
    <subcellularLocation>
        <location evidence="8">Cytoplasm</location>
    </subcellularLocation>
</comment>
<keyword evidence="5 8" id="KW-0067">ATP-binding</keyword>
<dbReference type="InterPro" id="IPR003136">
    <property type="entry name" value="Cytidylate_kin"/>
</dbReference>
<keyword evidence="2 8" id="KW-0808">Transferase</keyword>
<evidence type="ECO:0000256" key="6">
    <source>
        <dbReference type="ARBA" id="ARBA00047615"/>
    </source>
</evidence>
<feature type="binding site" evidence="8">
    <location>
        <begin position="14"/>
        <end position="22"/>
    </location>
    <ligand>
        <name>ATP</name>
        <dbReference type="ChEBI" id="CHEBI:30616"/>
    </ligand>
</feature>
<dbReference type="Gene3D" id="3.40.50.300">
    <property type="entry name" value="P-loop containing nucleotide triphosphate hydrolases"/>
    <property type="match status" value="1"/>
</dbReference>
<comment type="catalytic activity">
    <reaction evidence="6 8">
        <text>dCMP + ATP = dCDP + ADP</text>
        <dbReference type="Rhea" id="RHEA:25094"/>
        <dbReference type="ChEBI" id="CHEBI:30616"/>
        <dbReference type="ChEBI" id="CHEBI:57566"/>
        <dbReference type="ChEBI" id="CHEBI:58593"/>
        <dbReference type="ChEBI" id="CHEBI:456216"/>
        <dbReference type="EC" id="2.7.4.25"/>
    </reaction>
</comment>
<protein>
    <recommendedName>
        <fullName evidence="8">Cytidylate kinase</fullName>
        <shortName evidence="8">CK</shortName>
        <ecNumber evidence="8">2.7.4.25</ecNumber>
    </recommendedName>
    <alternativeName>
        <fullName evidence="8">Cytidine monophosphate kinase</fullName>
        <shortName evidence="8">CMP kinase</shortName>
    </alternativeName>
</protein>
<evidence type="ECO:0000256" key="7">
    <source>
        <dbReference type="ARBA" id="ARBA00048478"/>
    </source>
</evidence>
<keyword evidence="3 8" id="KW-0547">Nucleotide-binding</keyword>
<reference evidence="11" key="1">
    <citation type="journal article" date="2019" name="Int. J. Syst. Evol. Microbiol.">
        <title>The Global Catalogue of Microorganisms (GCM) 10K type strain sequencing project: providing services to taxonomists for standard genome sequencing and annotation.</title>
        <authorList>
            <consortium name="The Broad Institute Genomics Platform"/>
            <consortium name="The Broad Institute Genome Sequencing Center for Infectious Disease"/>
            <person name="Wu L."/>
            <person name="Ma J."/>
        </authorList>
    </citation>
    <scope>NUCLEOTIDE SEQUENCE [LARGE SCALE GENOMIC DNA]</scope>
    <source>
        <strain evidence="11">KCTC 12847</strain>
    </source>
</reference>
<keyword evidence="11" id="KW-1185">Reference proteome</keyword>
<feature type="domain" description="Cytidylate kinase" evidence="9">
    <location>
        <begin position="11"/>
        <end position="221"/>
    </location>
</feature>
<evidence type="ECO:0000313" key="11">
    <source>
        <dbReference type="Proteomes" id="UP001595640"/>
    </source>
</evidence>
<keyword evidence="4 8" id="KW-0418">Kinase</keyword>
<evidence type="ECO:0000259" key="9">
    <source>
        <dbReference type="Pfam" id="PF02224"/>
    </source>
</evidence>
<evidence type="ECO:0000256" key="1">
    <source>
        <dbReference type="ARBA" id="ARBA00009427"/>
    </source>
</evidence>